<feature type="compositionally biased region" description="Basic and acidic residues" evidence="1">
    <location>
        <begin position="88"/>
        <end position="107"/>
    </location>
</feature>
<keyword evidence="3" id="KW-1185">Reference proteome</keyword>
<name>A0A6G1K9F7_9PLEO</name>
<dbReference type="AlphaFoldDB" id="A0A6G1K9F7"/>
<evidence type="ECO:0000313" key="2">
    <source>
        <dbReference type="EMBL" id="KAF2709410.1"/>
    </source>
</evidence>
<organism evidence="2 3">
    <name type="scientific">Pleomassaria siparia CBS 279.74</name>
    <dbReference type="NCBI Taxonomy" id="1314801"/>
    <lineage>
        <taxon>Eukaryota</taxon>
        <taxon>Fungi</taxon>
        <taxon>Dikarya</taxon>
        <taxon>Ascomycota</taxon>
        <taxon>Pezizomycotina</taxon>
        <taxon>Dothideomycetes</taxon>
        <taxon>Pleosporomycetidae</taxon>
        <taxon>Pleosporales</taxon>
        <taxon>Pleomassariaceae</taxon>
        <taxon>Pleomassaria</taxon>
    </lineage>
</organism>
<gene>
    <name evidence="2" type="ORF">K504DRAFT_533783</name>
</gene>
<dbReference type="Proteomes" id="UP000799428">
    <property type="component" value="Unassembled WGS sequence"/>
</dbReference>
<accession>A0A6G1K9F7</accession>
<dbReference type="EMBL" id="MU005770">
    <property type="protein sequence ID" value="KAF2709410.1"/>
    <property type="molecule type" value="Genomic_DNA"/>
</dbReference>
<reference evidence="2" key="1">
    <citation type="journal article" date="2020" name="Stud. Mycol.">
        <title>101 Dothideomycetes genomes: a test case for predicting lifestyles and emergence of pathogens.</title>
        <authorList>
            <person name="Haridas S."/>
            <person name="Albert R."/>
            <person name="Binder M."/>
            <person name="Bloem J."/>
            <person name="Labutti K."/>
            <person name="Salamov A."/>
            <person name="Andreopoulos B."/>
            <person name="Baker S."/>
            <person name="Barry K."/>
            <person name="Bills G."/>
            <person name="Bluhm B."/>
            <person name="Cannon C."/>
            <person name="Castanera R."/>
            <person name="Culley D."/>
            <person name="Daum C."/>
            <person name="Ezra D."/>
            <person name="Gonzalez J."/>
            <person name="Henrissat B."/>
            <person name="Kuo A."/>
            <person name="Liang C."/>
            <person name="Lipzen A."/>
            <person name="Lutzoni F."/>
            <person name="Magnuson J."/>
            <person name="Mondo S."/>
            <person name="Nolan M."/>
            <person name="Ohm R."/>
            <person name="Pangilinan J."/>
            <person name="Park H.-J."/>
            <person name="Ramirez L."/>
            <person name="Alfaro M."/>
            <person name="Sun H."/>
            <person name="Tritt A."/>
            <person name="Yoshinaga Y."/>
            <person name="Zwiers L.-H."/>
            <person name="Turgeon B."/>
            <person name="Goodwin S."/>
            <person name="Spatafora J."/>
            <person name="Crous P."/>
            <person name="Grigoriev I."/>
        </authorList>
    </citation>
    <scope>NUCLEOTIDE SEQUENCE</scope>
    <source>
        <strain evidence="2">CBS 279.74</strain>
    </source>
</reference>
<evidence type="ECO:0000256" key="1">
    <source>
        <dbReference type="SAM" id="MobiDB-lite"/>
    </source>
</evidence>
<sequence length="239" mass="26733">MDSLGFILPNTIMPFANWVEWNGGYGPHVSLDIQSNHYAALRLQFGASDDEIKAAQCIPRYRPPVPPPEAQISPPPASKAKPSRKRTRDNEEHAHGPPPKKARETRSYKRARMHGMTVSVAFLLEQPRVRNDISISIRRSPGGRQITSVDYLINDYAAVMSTLTSPRKASLRLGSQTSQPLISFNLETAHRNQVPPNAKDVGTHKMFTMGEPPQNDRIGTRLAFYPPMRRSIGWRACPS</sequence>
<evidence type="ECO:0000313" key="3">
    <source>
        <dbReference type="Proteomes" id="UP000799428"/>
    </source>
</evidence>
<feature type="compositionally biased region" description="Pro residues" evidence="1">
    <location>
        <begin position="61"/>
        <end position="77"/>
    </location>
</feature>
<proteinExistence type="predicted"/>
<feature type="region of interest" description="Disordered" evidence="1">
    <location>
        <begin position="59"/>
        <end position="108"/>
    </location>
</feature>
<protein>
    <submittedName>
        <fullName evidence="2">Uncharacterized protein</fullName>
    </submittedName>
</protein>